<name>A0AAE0BB40_9CHLO</name>
<feature type="transmembrane region" description="Helical" evidence="7">
    <location>
        <begin position="346"/>
        <end position="368"/>
    </location>
</feature>
<evidence type="ECO:0000256" key="5">
    <source>
        <dbReference type="ARBA" id="ARBA00023136"/>
    </source>
</evidence>
<dbReference type="EMBL" id="LGRX02035928">
    <property type="protein sequence ID" value="KAK3232679.1"/>
    <property type="molecule type" value="Genomic_DNA"/>
</dbReference>
<feature type="transmembrane region" description="Helical" evidence="7">
    <location>
        <begin position="318"/>
        <end position="339"/>
    </location>
</feature>
<dbReference type="PANTHER" id="PTHR12385:SF14">
    <property type="entry name" value="CHOLINE TRANSPORTER-LIKE 2"/>
    <property type="match status" value="1"/>
</dbReference>
<comment type="subcellular location">
    <subcellularLocation>
        <location evidence="1">Membrane</location>
        <topology evidence="1">Multi-pass membrane protein</topology>
    </subcellularLocation>
</comment>
<evidence type="ECO:0000256" key="4">
    <source>
        <dbReference type="ARBA" id="ARBA00022989"/>
    </source>
</evidence>
<dbReference type="Proteomes" id="UP001190700">
    <property type="component" value="Unassembled WGS sequence"/>
</dbReference>
<dbReference type="Pfam" id="PF04515">
    <property type="entry name" value="Choline_transpo"/>
    <property type="match status" value="1"/>
</dbReference>
<feature type="transmembrane region" description="Helical" evidence="7">
    <location>
        <begin position="707"/>
        <end position="728"/>
    </location>
</feature>
<feature type="transmembrane region" description="Helical" evidence="7">
    <location>
        <begin position="474"/>
        <end position="495"/>
    </location>
</feature>
<evidence type="ECO:0000256" key="6">
    <source>
        <dbReference type="ARBA" id="ARBA00023180"/>
    </source>
</evidence>
<feature type="transmembrane region" description="Helical" evidence="7">
    <location>
        <begin position="48"/>
        <end position="66"/>
    </location>
</feature>
<evidence type="ECO:0000313" key="9">
    <source>
        <dbReference type="Proteomes" id="UP001190700"/>
    </source>
</evidence>
<dbReference type="AlphaFoldDB" id="A0AAE0BB40"/>
<feature type="transmembrane region" description="Helical" evidence="7">
    <location>
        <begin position="605"/>
        <end position="627"/>
    </location>
</feature>
<reference evidence="8 9" key="1">
    <citation type="journal article" date="2015" name="Genome Biol. Evol.">
        <title>Comparative Genomics of a Bacterivorous Green Alga Reveals Evolutionary Causalities and Consequences of Phago-Mixotrophic Mode of Nutrition.</title>
        <authorList>
            <person name="Burns J.A."/>
            <person name="Paasch A."/>
            <person name="Narechania A."/>
            <person name="Kim E."/>
        </authorList>
    </citation>
    <scope>NUCLEOTIDE SEQUENCE [LARGE SCALE GENOMIC DNA]</scope>
    <source>
        <strain evidence="8 9">PLY_AMNH</strain>
    </source>
</reference>
<dbReference type="PANTHER" id="PTHR12385">
    <property type="entry name" value="CHOLINE TRANSPORTER-LIKE (SLC FAMILY 44)"/>
    <property type="match status" value="1"/>
</dbReference>
<evidence type="ECO:0000256" key="7">
    <source>
        <dbReference type="SAM" id="Phobius"/>
    </source>
</evidence>
<feature type="transmembrane region" description="Helical" evidence="7">
    <location>
        <begin position="551"/>
        <end position="578"/>
    </location>
</feature>
<dbReference type="InterPro" id="IPR007603">
    <property type="entry name" value="Choline_transptr-like"/>
</dbReference>
<accession>A0AAE0BB40</accession>
<organism evidence="8 9">
    <name type="scientific">Cymbomonas tetramitiformis</name>
    <dbReference type="NCBI Taxonomy" id="36881"/>
    <lineage>
        <taxon>Eukaryota</taxon>
        <taxon>Viridiplantae</taxon>
        <taxon>Chlorophyta</taxon>
        <taxon>Pyramimonadophyceae</taxon>
        <taxon>Pyramimonadales</taxon>
        <taxon>Pyramimonadaceae</taxon>
        <taxon>Cymbomonas</taxon>
    </lineage>
</organism>
<sequence>MERSLVDDAVVDSSAKYGAMDEDATDAPLPPTQKAGRAIQVDRRCRDLLFAAIFVIFWLGMLYASFKGYDEGDPVVLVYGPDYNGNVCNRNQDGADLKGFKTRYWLNPNEVIAADNNAISLKDADSICLKSCPNALPEGSLTWVCKYPEDASGRHVEGVTFEDWASMNYDYFELLDNDRKQSSFLLEGPCYPAMTYSETVFHVCQFRNVEASVSTSEVEEFKDCVERCSNVTDPEEYISCVNVECQSENVLSEIDTRSIDPNAYYLFRHEAKKNGMSYARVPDKDMSDEGAMADVVNGALGDGAAVMERYFGDIVETWELVAICGAALPLVLSAVWLITLRYFAGALVWVTIIAANVFCICITLFAYIEAGVIGNSVLDNVPGVDEILGSDEPSPPSSNGTVSITNTTVMGDDGSVDDAAKNALLAAAIISTIFTVILFISTIMSIRRLKITIAIIQVAAKAVAKAPFVVLYPIVPFLALALFFAYWCASVVYIYSSGEIKERSCTTLTWTGLDIDGNEILVSDTEGSYNTTESGDCGWEVTLDERLQYSLWYMLFGFFWTTQFIIAATLVVIAGVAYECYVSQGADVRLSSTVVWDSLKRVCRYHVGSIALGSLIIAVVTMIRAIVSFITYRLKNLVEKNPVLQFVMCCVHCGLWCLDKVITAINRTAYVMIAIDGESFCSSAARGTLLTLENILTVAVVNMVGDFLLLLGRLAVAAGCGILAWVALDYDQDYADVSSPLVPVIFVAIAAFIVATVFMSVVEVVIDTMTLAYCDDVNDNGGTPVLAPEELKRAIGMAWDDIQEKETRISNSKQ</sequence>
<keyword evidence="5 7" id="KW-0472">Membrane</keyword>
<proteinExistence type="inferred from homology"/>
<keyword evidence="4 7" id="KW-1133">Transmembrane helix</keyword>
<evidence type="ECO:0000256" key="2">
    <source>
        <dbReference type="ARBA" id="ARBA00007168"/>
    </source>
</evidence>
<feature type="transmembrane region" description="Helical" evidence="7">
    <location>
        <begin position="740"/>
        <end position="762"/>
    </location>
</feature>
<comment type="caution">
    <text evidence="8">The sequence shown here is derived from an EMBL/GenBank/DDBJ whole genome shotgun (WGS) entry which is preliminary data.</text>
</comment>
<gene>
    <name evidence="8" type="ORF">CYMTET_56980</name>
</gene>
<evidence type="ECO:0008006" key="10">
    <source>
        <dbReference type="Google" id="ProtNLM"/>
    </source>
</evidence>
<evidence type="ECO:0000313" key="8">
    <source>
        <dbReference type="EMBL" id="KAK3232679.1"/>
    </source>
</evidence>
<dbReference type="GO" id="GO:0016020">
    <property type="term" value="C:membrane"/>
    <property type="evidence" value="ECO:0007669"/>
    <property type="project" value="UniProtKB-SubCell"/>
</dbReference>
<evidence type="ECO:0000256" key="1">
    <source>
        <dbReference type="ARBA" id="ARBA00004141"/>
    </source>
</evidence>
<feature type="transmembrane region" description="Helical" evidence="7">
    <location>
        <begin position="423"/>
        <end position="444"/>
    </location>
</feature>
<evidence type="ECO:0000256" key="3">
    <source>
        <dbReference type="ARBA" id="ARBA00022692"/>
    </source>
</evidence>
<protein>
    <recommendedName>
        <fullName evidence="10">Choline transporter-like protein</fullName>
    </recommendedName>
</protein>
<keyword evidence="9" id="KW-1185">Reference proteome</keyword>
<keyword evidence="3 7" id="KW-0812">Transmembrane</keyword>
<dbReference type="GO" id="GO:0022857">
    <property type="term" value="F:transmembrane transporter activity"/>
    <property type="evidence" value="ECO:0007669"/>
    <property type="project" value="InterPro"/>
</dbReference>
<keyword evidence="6" id="KW-0325">Glycoprotein</keyword>
<comment type="similarity">
    <text evidence="2">Belongs to the CTL (choline transporter-like) family.</text>
</comment>